<sequence length="81" mass="9225">MSIPCIHIWVKAGELTCLVSLNVGGKSGKITVECLLLLYNPVCKPHICLIQLITEWAVRTGHAFPVRMCNEMFHMQFFVFF</sequence>
<protein>
    <submittedName>
        <fullName evidence="1">Uncharacterized protein</fullName>
    </submittedName>
</protein>
<proteinExistence type="predicted"/>
<name>A0AAV3A483_PYXAD</name>
<accession>A0AAV3A483</accession>
<comment type="caution">
    <text evidence="1">The sequence shown here is derived from an EMBL/GenBank/DDBJ whole genome shotgun (WGS) entry which is preliminary data.</text>
</comment>
<organism evidence="1 2">
    <name type="scientific">Pyxicephalus adspersus</name>
    <name type="common">African bullfrog</name>
    <dbReference type="NCBI Taxonomy" id="30357"/>
    <lineage>
        <taxon>Eukaryota</taxon>
        <taxon>Metazoa</taxon>
        <taxon>Chordata</taxon>
        <taxon>Craniata</taxon>
        <taxon>Vertebrata</taxon>
        <taxon>Euteleostomi</taxon>
        <taxon>Amphibia</taxon>
        <taxon>Batrachia</taxon>
        <taxon>Anura</taxon>
        <taxon>Neobatrachia</taxon>
        <taxon>Ranoidea</taxon>
        <taxon>Pyxicephalidae</taxon>
        <taxon>Pyxicephalinae</taxon>
        <taxon>Pyxicephalus</taxon>
    </lineage>
</organism>
<dbReference type="AlphaFoldDB" id="A0AAV3A483"/>
<reference evidence="1" key="1">
    <citation type="thesis" date="2020" institute="ProQuest LLC" country="789 East Eisenhower Parkway, Ann Arbor, MI, USA">
        <title>Comparative Genomics and Chromosome Evolution.</title>
        <authorList>
            <person name="Mudd A.B."/>
        </authorList>
    </citation>
    <scope>NUCLEOTIDE SEQUENCE</scope>
    <source>
        <strain evidence="1">1538</strain>
        <tissue evidence="1">Blood</tissue>
    </source>
</reference>
<evidence type="ECO:0000313" key="1">
    <source>
        <dbReference type="EMBL" id="DBA25816.1"/>
    </source>
</evidence>
<dbReference type="EMBL" id="DYDO01000004">
    <property type="protein sequence ID" value="DBA25816.1"/>
    <property type="molecule type" value="Genomic_DNA"/>
</dbReference>
<evidence type="ECO:0000313" key="2">
    <source>
        <dbReference type="Proteomes" id="UP001181693"/>
    </source>
</evidence>
<gene>
    <name evidence="1" type="ORF">GDO54_010160</name>
</gene>
<keyword evidence="2" id="KW-1185">Reference proteome</keyword>
<dbReference type="Proteomes" id="UP001181693">
    <property type="component" value="Unassembled WGS sequence"/>
</dbReference>